<proteinExistence type="predicted"/>
<feature type="region of interest" description="Disordered" evidence="1">
    <location>
        <begin position="1"/>
        <end position="24"/>
    </location>
</feature>
<dbReference type="AlphaFoldDB" id="G5J185"/>
<protein>
    <submittedName>
        <fullName evidence="2">Uncharacterized protein</fullName>
    </submittedName>
</protein>
<gene>
    <name evidence="2" type="ORF">CWATWH0003_1269</name>
</gene>
<dbReference type="PATRIC" id="fig|423471.3.peg.1169"/>
<organism evidence="2 3">
    <name type="scientific">Crocosphaera watsonii WH 0003</name>
    <dbReference type="NCBI Taxonomy" id="423471"/>
    <lineage>
        <taxon>Bacteria</taxon>
        <taxon>Bacillati</taxon>
        <taxon>Cyanobacteriota</taxon>
        <taxon>Cyanophyceae</taxon>
        <taxon>Oscillatoriophycideae</taxon>
        <taxon>Chroococcales</taxon>
        <taxon>Aphanothecaceae</taxon>
        <taxon>Crocosphaera</taxon>
    </lineage>
</organism>
<dbReference type="GeneID" id="88769617"/>
<feature type="compositionally biased region" description="Polar residues" evidence="1">
    <location>
        <begin position="1"/>
        <end position="17"/>
    </location>
</feature>
<evidence type="ECO:0000313" key="2">
    <source>
        <dbReference type="EMBL" id="EHJ14029.1"/>
    </source>
</evidence>
<dbReference type="RefSeq" id="WP_007309731.1">
    <property type="nucleotide sequence ID" value="NZ_AESD01000205.1"/>
</dbReference>
<accession>G5J185</accession>
<sequence>MPKTKQLTSQKNNPSQSDEQKLEQKYQEWLEREMLRQDYGAFYDY</sequence>
<dbReference type="Proteomes" id="UP000003477">
    <property type="component" value="Unassembled WGS sequence"/>
</dbReference>
<comment type="caution">
    <text evidence="2">The sequence shown here is derived from an EMBL/GenBank/DDBJ whole genome shotgun (WGS) entry which is preliminary data.</text>
</comment>
<evidence type="ECO:0000256" key="1">
    <source>
        <dbReference type="SAM" id="MobiDB-lite"/>
    </source>
</evidence>
<reference evidence="2 3" key="1">
    <citation type="journal article" date="2011" name="Front. Microbiol.">
        <title>Two Strains of Crocosphaera watsonii with Highly Conserved Genomes are Distinguished by Strain-Specific Features.</title>
        <authorList>
            <person name="Bench S.R."/>
            <person name="Ilikchyan I.N."/>
            <person name="Tripp H.J."/>
            <person name="Zehr J.P."/>
        </authorList>
    </citation>
    <scope>NUCLEOTIDE SEQUENCE [LARGE SCALE GENOMIC DNA]</scope>
    <source>
        <strain evidence="2 3">WH 0003</strain>
    </source>
</reference>
<name>G5J185_CROWT</name>
<dbReference type="EMBL" id="AESD01000205">
    <property type="protein sequence ID" value="EHJ14029.1"/>
    <property type="molecule type" value="Genomic_DNA"/>
</dbReference>
<evidence type="ECO:0000313" key="3">
    <source>
        <dbReference type="Proteomes" id="UP000003477"/>
    </source>
</evidence>